<evidence type="ECO:0000313" key="3">
    <source>
        <dbReference type="EMBL" id="SCU98057.1"/>
    </source>
</evidence>
<feature type="domain" description="DUF883" evidence="2">
    <location>
        <begin position="77"/>
        <end position="104"/>
    </location>
</feature>
<keyword evidence="1" id="KW-1133">Transmembrane helix</keyword>
<dbReference type="AlphaFoldDB" id="A0A1K0IR44"/>
<evidence type="ECO:0000256" key="1">
    <source>
        <dbReference type="SAM" id="Phobius"/>
    </source>
</evidence>
<sequence length="110" mass="12184">MNDIQSDFSMRKDALTRDVDTLMADVQALLHDVKAETGVGTSLERHALKARQRALQERIVTLREESRAKVSEWATTTDRYVHEHPWQSMGTVAAIAATTGAIVALAASHR</sequence>
<evidence type="ECO:0000259" key="2">
    <source>
        <dbReference type="Pfam" id="PF19029"/>
    </source>
</evidence>
<accession>A0A1K0IR44</accession>
<dbReference type="Pfam" id="PF19029">
    <property type="entry name" value="DUF883_C"/>
    <property type="match status" value="1"/>
</dbReference>
<dbReference type="EMBL" id="FMSH01000497">
    <property type="protein sequence ID" value="SCU98057.1"/>
    <property type="molecule type" value="Genomic_DNA"/>
</dbReference>
<protein>
    <recommendedName>
        <fullName evidence="2">DUF883 domain-containing protein</fullName>
    </recommendedName>
</protein>
<proteinExistence type="predicted"/>
<keyword evidence="1" id="KW-0812">Transmembrane</keyword>
<gene>
    <name evidence="3" type="ORF">CNECB9_5460010</name>
</gene>
<dbReference type="InterPro" id="IPR043605">
    <property type="entry name" value="DUF883_C"/>
</dbReference>
<keyword evidence="1" id="KW-0472">Membrane</keyword>
<organism evidence="3">
    <name type="scientific">Cupriavidus necator</name>
    <name type="common">Alcaligenes eutrophus</name>
    <name type="synonym">Ralstonia eutropha</name>
    <dbReference type="NCBI Taxonomy" id="106590"/>
    <lineage>
        <taxon>Bacteria</taxon>
        <taxon>Pseudomonadati</taxon>
        <taxon>Pseudomonadota</taxon>
        <taxon>Betaproteobacteria</taxon>
        <taxon>Burkholderiales</taxon>
        <taxon>Burkholderiaceae</taxon>
        <taxon>Cupriavidus</taxon>
    </lineage>
</organism>
<dbReference type="RefSeq" id="WP_340530056.1">
    <property type="nucleotide sequence ID" value="NZ_FMSH01000497.1"/>
</dbReference>
<reference evidence="3" key="1">
    <citation type="submission" date="2016-09" db="EMBL/GenBank/DDBJ databases">
        <authorList>
            <person name="Capua I."/>
            <person name="De Benedictis P."/>
            <person name="Joannis T."/>
            <person name="Lombin L.H."/>
            <person name="Cattoli G."/>
        </authorList>
    </citation>
    <scope>NUCLEOTIDE SEQUENCE</scope>
    <source>
        <strain evidence="3">B9</strain>
    </source>
</reference>
<feature type="transmembrane region" description="Helical" evidence="1">
    <location>
        <begin position="86"/>
        <end position="107"/>
    </location>
</feature>
<name>A0A1K0IR44_CUPNE</name>